<feature type="region of interest" description="Disordered" evidence="1">
    <location>
        <begin position="34"/>
        <end position="56"/>
    </location>
</feature>
<evidence type="ECO:0000313" key="3">
    <source>
        <dbReference type="Proteomes" id="UP000019460"/>
    </source>
</evidence>
<dbReference type="STRING" id="1249627.D779_3812"/>
<feature type="compositionally biased region" description="Basic and acidic residues" evidence="1">
    <location>
        <begin position="42"/>
        <end position="56"/>
    </location>
</feature>
<name>W9VSK9_9GAMM</name>
<feature type="region of interest" description="Disordered" evidence="1">
    <location>
        <begin position="1"/>
        <end position="22"/>
    </location>
</feature>
<accession>W9VSK9</accession>
<gene>
    <name evidence="2" type="ORF">D779_3812</name>
</gene>
<proteinExistence type="predicted"/>
<evidence type="ECO:0000313" key="2">
    <source>
        <dbReference type="EMBL" id="EXJ13340.1"/>
    </source>
</evidence>
<evidence type="ECO:0000256" key="1">
    <source>
        <dbReference type="SAM" id="MobiDB-lite"/>
    </source>
</evidence>
<keyword evidence="3" id="KW-1185">Reference proteome</keyword>
<organism evidence="2 3">
    <name type="scientific">Imhoffiella purpurea</name>
    <dbReference type="NCBI Taxonomy" id="1249627"/>
    <lineage>
        <taxon>Bacteria</taxon>
        <taxon>Pseudomonadati</taxon>
        <taxon>Pseudomonadota</taxon>
        <taxon>Gammaproteobacteria</taxon>
        <taxon>Chromatiales</taxon>
        <taxon>Chromatiaceae</taxon>
        <taxon>Imhoffiella</taxon>
    </lineage>
</organism>
<reference evidence="2 3" key="1">
    <citation type="submission" date="2012-11" db="EMBL/GenBank/DDBJ databases">
        <title>Genome assembly of Thiorhodococcus sp. AK35.</title>
        <authorList>
            <person name="Nupur N."/>
            <person name="Khatri I."/>
            <person name="Subramanian S."/>
            <person name="Pinnaka A."/>
        </authorList>
    </citation>
    <scope>NUCLEOTIDE SEQUENCE [LARGE SCALE GENOMIC DNA]</scope>
    <source>
        <strain evidence="2 3">AK35</strain>
    </source>
</reference>
<comment type="caution">
    <text evidence="2">The sequence shown here is derived from an EMBL/GenBank/DDBJ whole genome shotgun (WGS) entry which is preliminary data.</text>
</comment>
<dbReference type="AlphaFoldDB" id="W9VSK9"/>
<protein>
    <submittedName>
        <fullName evidence="2">Uncharacterized protein</fullName>
    </submittedName>
</protein>
<sequence length="56" mass="6087">MARSPLLRKGGPHVRSASSIRAGHRRAIEDGIDAFHGLDPVEPDRVRGRGDTNKTV</sequence>
<dbReference type="EMBL" id="AONC01000072">
    <property type="protein sequence ID" value="EXJ13340.1"/>
    <property type="molecule type" value="Genomic_DNA"/>
</dbReference>
<dbReference type="Proteomes" id="UP000019460">
    <property type="component" value="Unassembled WGS sequence"/>
</dbReference>